<geneLocation type="plasmid" evidence="6">
    <name>pKP18-2079_54kb</name>
</geneLocation>
<dbReference type="InterPro" id="IPR002052">
    <property type="entry name" value="DNA_methylase_N6_adenine_CS"/>
</dbReference>
<protein>
    <recommendedName>
        <fullName evidence="4">Methyltransferase</fullName>
        <ecNumber evidence="4">2.1.1.-</ecNumber>
    </recommendedName>
</protein>
<dbReference type="EC" id="2.1.1.-" evidence="4"/>
<dbReference type="Pfam" id="PF01555">
    <property type="entry name" value="N6_N4_Mtase"/>
    <property type="match status" value="1"/>
</dbReference>
<dbReference type="GO" id="GO:0003677">
    <property type="term" value="F:DNA binding"/>
    <property type="evidence" value="ECO:0007669"/>
    <property type="project" value="InterPro"/>
</dbReference>
<dbReference type="GO" id="GO:0008170">
    <property type="term" value="F:N-methyltransferase activity"/>
    <property type="evidence" value="ECO:0007669"/>
    <property type="project" value="InterPro"/>
</dbReference>
<dbReference type="GO" id="GO:0032259">
    <property type="term" value="P:methylation"/>
    <property type="evidence" value="ECO:0007669"/>
    <property type="project" value="UniProtKB-KW"/>
</dbReference>
<keyword evidence="2 6" id="KW-0489">Methyltransferase</keyword>
<dbReference type="InterPro" id="IPR002941">
    <property type="entry name" value="DNA_methylase_N4/N6"/>
</dbReference>
<keyword evidence="6" id="KW-0614">Plasmid</keyword>
<evidence type="ECO:0000256" key="3">
    <source>
        <dbReference type="ARBA" id="ARBA00022679"/>
    </source>
</evidence>
<dbReference type="SUPFAM" id="SSF53335">
    <property type="entry name" value="S-adenosyl-L-methionine-dependent methyltransferases"/>
    <property type="match status" value="1"/>
</dbReference>
<dbReference type="Gene3D" id="3.40.50.150">
    <property type="entry name" value="Vaccinia Virus protein VP39"/>
    <property type="match status" value="1"/>
</dbReference>
<name>A0A6M4NT63_KLEPN</name>
<sequence>MPWKWALQHVSPCCSFQPMPPDRVKTRPIADCATAKRAYQKRPLKTMKNTVKINSAELVHADSLEYIKTLPDNSLDAIITDPPYYRVKANAWDNQWPSVTDYLAWLDEFFAEFWRVLKPAGSLYVFCGPKLSSDTELLLRDRFNVLNHIVWAKPNGRWNGARKEGFRSYFPASEHIFFAEHYGAEGFAKGQAGYATKCQELKGQVFEPLIAYFRDARQRLGISAAEINAATGTKMCSHWFSASQWQLPNERQYLALQALFNRKAAEQGITGLSEPHAALQEEYGTLTALYSELVMQYSELRQQYENLRRPFHVTKDVPHTNVWTYPPVPYYPGKHPCEKPLQMMLDIISACTRPGDVIADFFMGSGATIKAALQLGRGAIGVELEEERFLQTVSEIEKQ</sequence>
<feature type="domain" description="DNA methylase N-4/N-6" evidence="5">
    <location>
        <begin position="76"/>
        <end position="390"/>
    </location>
</feature>
<evidence type="ECO:0000259" key="5">
    <source>
        <dbReference type="Pfam" id="PF01555"/>
    </source>
</evidence>
<comment type="similarity">
    <text evidence="1 4">Belongs to the N(4)/N(6)-methyltransferase family.</text>
</comment>
<dbReference type="PRINTS" id="PR00508">
    <property type="entry name" value="S21N4MTFRASE"/>
</dbReference>
<evidence type="ECO:0000256" key="4">
    <source>
        <dbReference type="RuleBase" id="RU362026"/>
    </source>
</evidence>
<evidence type="ECO:0000256" key="2">
    <source>
        <dbReference type="ARBA" id="ARBA00022603"/>
    </source>
</evidence>
<evidence type="ECO:0000313" key="6">
    <source>
        <dbReference type="EMBL" id="QJS01187.1"/>
    </source>
</evidence>
<dbReference type="InterPro" id="IPR001091">
    <property type="entry name" value="RM_Methyltransferase"/>
</dbReference>
<dbReference type="InterPro" id="IPR029063">
    <property type="entry name" value="SAM-dependent_MTases_sf"/>
</dbReference>
<dbReference type="PROSITE" id="PS00092">
    <property type="entry name" value="N6_MTASE"/>
    <property type="match status" value="1"/>
</dbReference>
<dbReference type="EMBL" id="MT090961">
    <property type="protein sequence ID" value="QJS01187.1"/>
    <property type="molecule type" value="Genomic_DNA"/>
</dbReference>
<keyword evidence="3 6" id="KW-0808">Transferase</keyword>
<proteinExistence type="inferred from homology"/>
<accession>A0A6M4NT63</accession>
<dbReference type="CDD" id="cd02440">
    <property type="entry name" value="AdoMet_MTases"/>
    <property type="match status" value="1"/>
</dbReference>
<organism evidence="6">
    <name type="scientific">Klebsiella pneumoniae</name>
    <dbReference type="NCBI Taxonomy" id="573"/>
    <lineage>
        <taxon>Bacteria</taxon>
        <taxon>Pseudomonadati</taxon>
        <taxon>Pseudomonadota</taxon>
        <taxon>Gammaproteobacteria</taxon>
        <taxon>Enterobacterales</taxon>
        <taxon>Enterobacteriaceae</taxon>
        <taxon>Klebsiella/Raoultella group</taxon>
        <taxon>Klebsiella</taxon>
        <taxon>Klebsiella pneumoniae complex</taxon>
    </lineage>
</organism>
<dbReference type="AlphaFoldDB" id="A0A6M4NT63"/>
<reference evidence="6" key="1">
    <citation type="submission" date="2020-02" db="EMBL/GenBank/DDBJ databases">
        <authorList>
            <person name="Qin S."/>
            <person name="Li L."/>
        </authorList>
    </citation>
    <scope>NUCLEOTIDE SEQUENCE</scope>
    <source>
        <strain evidence="6">KP18-2079</strain>
        <plasmid evidence="6">pKP18-2079_54kb</plasmid>
    </source>
</reference>
<evidence type="ECO:0000256" key="1">
    <source>
        <dbReference type="ARBA" id="ARBA00006594"/>
    </source>
</evidence>